<reference evidence="13" key="1">
    <citation type="submission" date="2011-08" db="EMBL/GenBank/DDBJ databases">
        <authorList>
            <person name="Rombauts S."/>
        </authorList>
    </citation>
    <scope>NUCLEOTIDE SEQUENCE</scope>
    <source>
        <strain evidence="13">London</strain>
    </source>
</reference>
<sequence length="895" mass="103571">MGVPAFFRWLSKKFPSIVVEVDPNVPVDYTFDNLYLDMNGIIHPCTHPEYKKAPENEEEMFEAIFEYIDKLMKILKPQKLLYMAVDGVAPRAKMNQQRSRRFRAAKESIMKKSEVTRIREELKEKGVVFDEDETKKSHFDSNVITPGTEFMINLSHALQAWINKKLDHAENDEESNKLWHKDLLIILSDASAPGEGEHKIMEYIRRQRSKENYDANLSHCLCGADADLIMLGLATHELNFTIIREEFIPNQPRPCDICGQYGHEMKECEGKPNDPTEEAIVVSEPGFIFIRLNVLREYLEQESGKLDLERFIDDFVFLCFFVGNDFLPHLPSLEIREGAIDRLIKIYKDINEKFPAKDIYLTKDGIVNLKRCQLILKELGRVEDEIFIRRANNDARFRARNKEKNKELNRAKEMEKMRQEATSGSPWLTPQAIVGTSKVDSMSNLKAFRSMLKQENEESKQESAKETGPSPRKRKYDETDEESDDEPDDDIMLGMEGWKDRYYFHKFDAPKPDGISRIISREYVIGLCWVLLYYYQGCPDWQWFYPFHYAPFASDFVGIDKIEVKFNRKSKPFKPLEQLMSVFPAASSSNLPDSWKILMTDPKSDIIDFYPENFRIDLNGKMQEWQGVALLPFIDESRLHSALENVYPNLSDSEKERNSLGPHLFFVSRHKEDAFKYLDELFSKKVDHLEISPTLFNGMFGELRLSAKYSHLHKSARCVEFYDPIYPEDHIFPAVRLVSAKAPPKVLKPEGADHKFRPMIGMSHLPQRASLGQSGHRFIQHHAQPRAGFQGVYSRGNHNNRGQGGGYNRDNRGGYNHNEYTRGGYNPNEYSRGGYNHNEYSRGGYNQGEYNRGGYNRGGYNRGGYNHGEYNRGGYNHGEYNRGGHNRGGYNRGGY</sequence>
<evidence type="ECO:0000313" key="13">
    <source>
        <dbReference type="Proteomes" id="UP000015104"/>
    </source>
</evidence>
<keyword evidence="13" id="KW-1185">Reference proteome</keyword>
<feature type="domain" description="Xrn1 N-terminal" evidence="10">
    <location>
        <begin position="1"/>
        <end position="246"/>
    </location>
</feature>
<dbReference type="Proteomes" id="UP000015104">
    <property type="component" value="Unassembled WGS sequence"/>
</dbReference>
<gene>
    <name evidence="12" type="primary">107367222</name>
</gene>
<keyword evidence="3 8" id="KW-0507">mRNA processing</keyword>
<dbReference type="GO" id="GO:0005634">
    <property type="term" value="C:nucleus"/>
    <property type="evidence" value="ECO:0007669"/>
    <property type="project" value="UniProtKB-SubCell"/>
</dbReference>
<feature type="domain" description="Xrn1 helical" evidence="11">
    <location>
        <begin position="306"/>
        <end position="750"/>
    </location>
</feature>
<feature type="compositionally biased region" description="Basic and acidic residues" evidence="9">
    <location>
        <begin position="400"/>
        <end position="419"/>
    </location>
</feature>
<keyword evidence="4 8" id="KW-0540">Nuclease</keyword>
<dbReference type="eggNOG" id="KOG2044">
    <property type="taxonomic scope" value="Eukaryota"/>
</dbReference>
<feature type="compositionally biased region" description="Basic and acidic residues" evidence="9">
    <location>
        <begin position="453"/>
        <end position="465"/>
    </location>
</feature>
<reference evidence="12" key="2">
    <citation type="submission" date="2015-06" db="UniProtKB">
        <authorList>
            <consortium name="EnsemblMetazoa"/>
        </authorList>
    </citation>
    <scope>IDENTIFICATION</scope>
</reference>
<dbReference type="HOGENOM" id="CLU_006038_3_1_1"/>
<evidence type="ECO:0000256" key="4">
    <source>
        <dbReference type="ARBA" id="ARBA00022722"/>
    </source>
</evidence>
<evidence type="ECO:0000256" key="3">
    <source>
        <dbReference type="ARBA" id="ARBA00022664"/>
    </source>
</evidence>
<dbReference type="STRING" id="32264.T1KTQ9"/>
<evidence type="ECO:0000256" key="6">
    <source>
        <dbReference type="ARBA" id="ARBA00022839"/>
    </source>
</evidence>
<organism evidence="12 13">
    <name type="scientific">Tetranychus urticae</name>
    <name type="common">Two-spotted spider mite</name>
    <dbReference type="NCBI Taxonomy" id="32264"/>
    <lineage>
        <taxon>Eukaryota</taxon>
        <taxon>Metazoa</taxon>
        <taxon>Ecdysozoa</taxon>
        <taxon>Arthropoda</taxon>
        <taxon>Chelicerata</taxon>
        <taxon>Arachnida</taxon>
        <taxon>Acari</taxon>
        <taxon>Acariformes</taxon>
        <taxon>Trombidiformes</taxon>
        <taxon>Prostigmata</taxon>
        <taxon>Eleutherengona</taxon>
        <taxon>Raphignathae</taxon>
        <taxon>Tetranychoidea</taxon>
        <taxon>Tetranychidae</taxon>
        <taxon>Tetranychus</taxon>
    </lineage>
</organism>
<dbReference type="FunFam" id="1.25.40.1050:FF:000002">
    <property type="entry name" value="5'-3' exoribonuclease"/>
    <property type="match status" value="1"/>
</dbReference>
<keyword evidence="7" id="KW-0539">Nucleus</keyword>
<evidence type="ECO:0000256" key="8">
    <source>
        <dbReference type="PIRNR" id="PIRNR037239"/>
    </source>
</evidence>
<evidence type="ECO:0000256" key="7">
    <source>
        <dbReference type="ARBA" id="ARBA00023242"/>
    </source>
</evidence>
<dbReference type="Pfam" id="PF17846">
    <property type="entry name" value="XRN_M"/>
    <property type="match status" value="1"/>
</dbReference>
<comment type="similarity">
    <text evidence="2 8">Belongs to the 5'-3' exonuclease family. XRN2/RAT1 subfamily.</text>
</comment>
<dbReference type="PIRSF" id="PIRSF037239">
    <property type="entry name" value="Exonuclease_Xrn2"/>
    <property type="match status" value="1"/>
</dbReference>
<feature type="compositionally biased region" description="Acidic residues" evidence="9">
    <location>
        <begin position="478"/>
        <end position="491"/>
    </location>
</feature>
<evidence type="ECO:0000259" key="10">
    <source>
        <dbReference type="Pfam" id="PF03159"/>
    </source>
</evidence>
<dbReference type="GO" id="GO:0004534">
    <property type="term" value="F:5'-3' RNA exonuclease activity"/>
    <property type="evidence" value="ECO:0007669"/>
    <property type="project" value="UniProtKB-UniRule"/>
</dbReference>
<dbReference type="KEGG" id="tut:107367222"/>
<feature type="region of interest" description="Disordered" evidence="9">
    <location>
        <begin position="794"/>
        <end position="827"/>
    </location>
</feature>
<feature type="region of interest" description="Disordered" evidence="9">
    <location>
        <begin position="400"/>
        <end position="429"/>
    </location>
</feature>
<dbReference type="EnsemblMetazoa" id="tetur21g00640.1">
    <property type="protein sequence ID" value="tetur21g00640.1"/>
    <property type="gene ID" value="tetur21g00640"/>
</dbReference>
<dbReference type="PANTHER" id="PTHR12341">
    <property type="entry name" value="5'-&gt;3' EXORIBONUCLEASE"/>
    <property type="match status" value="1"/>
</dbReference>
<comment type="subcellular location">
    <subcellularLocation>
        <location evidence="1">Nucleus</location>
    </subcellularLocation>
</comment>
<accession>T1KTQ9</accession>
<dbReference type="Gene3D" id="1.25.40.1050">
    <property type="match status" value="1"/>
</dbReference>
<name>T1KTQ9_TETUR</name>
<feature type="region of interest" description="Disordered" evidence="9">
    <location>
        <begin position="453"/>
        <end position="491"/>
    </location>
</feature>
<dbReference type="PANTHER" id="PTHR12341:SF41">
    <property type="entry name" value="5'-3' EXORIBONUCLEASE 2"/>
    <property type="match status" value="1"/>
</dbReference>
<evidence type="ECO:0000256" key="2">
    <source>
        <dbReference type="ARBA" id="ARBA00006994"/>
    </source>
</evidence>
<evidence type="ECO:0000256" key="5">
    <source>
        <dbReference type="ARBA" id="ARBA00022801"/>
    </source>
</evidence>
<dbReference type="AlphaFoldDB" id="T1KTQ9"/>
<evidence type="ECO:0000256" key="9">
    <source>
        <dbReference type="SAM" id="MobiDB-lite"/>
    </source>
</evidence>
<dbReference type="InterPro" id="IPR017151">
    <property type="entry name" value="Xrn2/3/4"/>
</dbReference>
<keyword evidence="5 8" id="KW-0378">Hydrolase</keyword>
<evidence type="ECO:0000256" key="1">
    <source>
        <dbReference type="ARBA" id="ARBA00004123"/>
    </source>
</evidence>
<evidence type="ECO:0000259" key="11">
    <source>
        <dbReference type="Pfam" id="PF17846"/>
    </source>
</evidence>
<dbReference type="InterPro" id="IPR004859">
    <property type="entry name" value="Xrn1_N"/>
</dbReference>
<dbReference type="EC" id="3.1.13.-" evidence="8"/>
<keyword evidence="6 8" id="KW-0269">Exonuclease</keyword>
<dbReference type="OrthoDB" id="372487at2759"/>
<evidence type="ECO:0000313" key="12">
    <source>
        <dbReference type="EnsemblMetazoa" id="tetur21g00640.1"/>
    </source>
</evidence>
<dbReference type="CDD" id="cd18673">
    <property type="entry name" value="PIN_XRN1-2-like"/>
    <property type="match status" value="1"/>
</dbReference>
<dbReference type="InterPro" id="IPR041412">
    <property type="entry name" value="Xrn1_helical"/>
</dbReference>
<dbReference type="OMA" id="ITHDMVV"/>
<dbReference type="EMBL" id="CAEY01000546">
    <property type="status" value="NOT_ANNOTATED_CDS"/>
    <property type="molecule type" value="Genomic_DNA"/>
</dbReference>
<dbReference type="GO" id="GO:0000956">
    <property type="term" value="P:nuclear-transcribed mRNA catabolic process"/>
    <property type="evidence" value="ECO:0007669"/>
    <property type="project" value="TreeGrafter"/>
</dbReference>
<protein>
    <recommendedName>
        <fullName evidence="8">5'-3' exoribonuclease</fullName>
        <ecNumber evidence="8">3.1.13.-</ecNumber>
    </recommendedName>
</protein>
<dbReference type="GO" id="GO:0006397">
    <property type="term" value="P:mRNA processing"/>
    <property type="evidence" value="ECO:0007669"/>
    <property type="project" value="UniProtKB-UniRule"/>
</dbReference>
<dbReference type="Gene3D" id="3.40.50.12390">
    <property type="match status" value="2"/>
</dbReference>
<dbReference type="InterPro" id="IPR027073">
    <property type="entry name" value="5_3_exoribonuclease"/>
</dbReference>
<proteinExistence type="inferred from homology"/>
<dbReference type="GO" id="GO:0003723">
    <property type="term" value="F:RNA binding"/>
    <property type="evidence" value="ECO:0007669"/>
    <property type="project" value="TreeGrafter"/>
</dbReference>
<dbReference type="Pfam" id="PF03159">
    <property type="entry name" value="XRN_N"/>
    <property type="match status" value="1"/>
</dbReference>
<comment type="function">
    <text evidence="8">Possesses 5'-&gt;3' exoribonuclease activity. May promote termination of transcription by RNA polymerase II.</text>
</comment>